<accession>A0A7S4N0K8</accession>
<evidence type="ECO:0000256" key="2">
    <source>
        <dbReference type="ARBA" id="ARBA00022692"/>
    </source>
</evidence>
<evidence type="ECO:0000256" key="5">
    <source>
        <dbReference type="SAM" id="Phobius"/>
    </source>
</evidence>
<comment type="subcellular location">
    <subcellularLocation>
        <location evidence="1">Membrane</location>
        <topology evidence="1">Single-pass membrane protein</topology>
    </subcellularLocation>
</comment>
<dbReference type="EMBL" id="HBKO01034971">
    <property type="protein sequence ID" value="CAE2258061.1"/>
    <property type="molecule type" value="Transcribed_RNA"/>
</dbReference>
<protein>
    <recommendedName>
        <fullName evidence="6">DUF1977 domain-containing protein</fullName>
    </recommendedName>
</protein>
<dbReference type="AlphaFoldDB" id="A0A7S4N0K8"/>
<name>A0A7S4N0K8_9EUKA</name>
<gene>
    <name evidence="7" type="ORF">CPOL0286_LOCUS15926</name>
</gene>
<dbReference type="InterPro" id="IPR051100">
    <property type="entry name" value="DnaJ_subfamily_B/C"/>
</dbReference>
<proteinExistence type="predicted"/>
<dbReference type="GO" id="GO:0016020">
    <property type="term" value="C:membrane"/>
    <property type="evidence" value="ECO:0007669"/>
    <property type="project" value="UniProtKB-SubCell"/>
</dbReference>
<organism evidence="7">
    <name type="scientific">Prymnesium polylepis</name>
    <dbReference type="NCBI Taxonomy" id="72548"/>
    <lineage>
        <taxon>Eukaryota</taxon>
        <taxon>Haptista</taxon>
        <taxon>Haptophyta</taxon>
        <taxon>Prymnesiophyceae</taxon>
        <taxon>Prymnesiales</taxon>
        <taxon>Prymnesiaceae</taxon>
        <taxon>Prymnesium</taxon>
    </lineage>
</organism>
<sequence length="172" mass="19546">MSPEDIFNMFFGIPPGGGRARAQQQQYHRPNGEGGGAVNVNLIQLLPLLMLMLFSLLSSVSLGDEKPFALKRSEGYVVERRTELSGVQYWVADSFELLHQDAASLRKVEDRIENDNLQSMRRCCNAERTQKQKMTEAANHYNGADKARMLESADSFHMRFCDEKDRLDAMRS</sequence>
<feature type="transmembrane region" description="Helical" evidence="5">
    <location>
        <begin position="42"/>
        <end position="62"/>
    </location>
</feature>
<keyword evidence="4 5" id="KW-0472">Membrane</keyword>
<dbReference type="Pfam" id="PF09320">
    <property type="entry name" value="DUF1977"/>
    <property type="match status" value="1"/>
</dbReference>
<evidence type="ECO:0000256" key="1">
    <source>
        <dbReference type="ARBA" id="ARBA00004167"/>
    </source>
</evidence>
<dbReference type="PANTHER" id="PTHR43908">
    <property type="entry name" value="AT29763P-RELATED"/>
    <property type="match status" value="1"/>
</dbReference>
<keyword evidence="3 5" id="KW-1133">Transmembrane helix</keyword>
<dbReference type="InterPro" id="IPR015399">
    <property type="entry name" value="DUF1977_DnaJ-like"/>
</dbReference>
<keyword evidence="2 5" id="KW-0812">Transmembrane</keyword>
<evidence type="ECO:0000259" key="6">
    <source>
        <dbReference type="Pfam" id="PF09320"/>
    </source>
</evidence>
<evidence type="ECO:0000256" key="4">
    <source>
        <dbReference type="ARBA" id="ARBA00023136"/>
    </source>
</evidence>
<evidence type="ECO:0000313" key="7">
    <source>
        <dbReference type="EMBL" id="CAE2258061.1"/>
    </source>
</evidence>
<reference evidence="7" key="1">
    <citation type="submission" date="2021-01" db="EMBL/GenBank/DDBJ databases">
        <authorList>
            <person name="Corre E."/>
            <person name="Pelletier E."/>
            <person name="Niang G."/>
            <person name="Scheremetjew M."/>
            <person name="Finn R."/>
            <person name="Kale V."/>
            <person name="Holt S."/>
            <person name="Cochrane G."/>
            <person name="Meng A."/>
            <person name="Brown T."/>
            <person name="Cohen L."/>
        </authorList>
    </citation>
    <scope>NUCLEOTIDE SEQUENCE</scope>
    <source>
        <strain evidence="7">UIO037</strain>
    </source>
</reference>
<feature type="domain" description="DUF1977" evidence="6">
    <location>
        <begin position="68"/>
        <end position="163"/>
    </location>
</feature>
<evidence type="ECO:0000256" key="3">
    <source>
        <dbReference type="ARBA" id="ARBA00022989"/>
    </source>
</evidence>